<dbReference type="GO" id="GO:0044780">
    <property type="term" value="P:bacterial-type flagellum assembly"/>
    <property type="evidence" value="ECO:0007669"/>
    <property type="project" value="InterPro"/>
</dbReference>
<dbReference type="InterPro" id="IPR003713">
    <property type="entry name" value="FliS"/>
</dbReference>
<dbReference type="Pfam" id="PF02561">
    <property type="entry name" value="FliS"/>
    <property type="match status" value="1"/>
</dbReference>
<comment type="similarity">
    <text evidence="2 6">Belongs to the FliS family.</text>
</comment>
<dbReference type="GO" id="GO:0005829">
    <property type="term" value="C:cytosol"/>
    <property type="evidence" value="ECO:0007669"/>
    <property type="project" value="UniProtKB-SubCell"/>
</dbReference>
<evidence type="ECO:0000256" key="5">
    <source>
        <dbReference type="ARBA" id="ARBA00023186"/>
    </source>
</evidence>
<keyword evidence="4 6" id="KW-1005">Bacterial flagellum biogenesis</keyword>
<dbReference type="Gene3D" id="1.20.120.340">
    <property type="entry name" value="Flagellar protein FliS"/>
    <property type="match status" value="1"/>
</dbReference>
<proteinExistence type="inferred from homology"/>
<gene>
    <name evidence="7" type="primary">fliS</name>
    <name evidence="7" type="ORF">ENM15_02975</name>
</gene>
<reference evidence="7" key="1">
    <citation type="journal article" date="2020" name="mSystems">
        <title>Genome- and Community-Level Interaction Insights into Carbon Utilization and Element Cycling Functions of Hydrothermarchaeota in Hydrothermal Sediment.</title>
        <authorList>
            <person name="Zhou Z."/>
            <person name="Liu Y."/>
            <person name="Xu W."/>
            <person name="Pan J."/>
            <person name="Luo Z.H."/>
            <person name="Li M."/>
        </authorList>
    </citation>
    <scope>NUCLEOTIDE SEQUENCE [LARGE SCALE GENOMIC DNA]</scope>
    <source>
        <strain evidence="7">SpSt-106</strain>
    </source>
</reference>
<keyword evidence="5" id="KW-0143">Chaperone</keyword>
<dbReference type="AlphaFoldDB" id="A0A7V6CDJ0"/>
<comment type="caution">
    <text evidence="7">The sequence shown here is derived from an EMBL/GenBank/DDBJ whole genome shotgun (WGS) entry which is preliminary data.</text>
</comment>
<dbReference type="PANTHER" id="PTHR34773:SF1">
    <property type="entry name" value="FLAGELLAR SECRETION CHAPERONE FLIS"/>
    <property type="match status" value="1"/>
</dbReference>
<evidence type="ECO:0000256" key="3">
    <source>
        <dbReference type="ARBA" id="ARBA00022490"/>
    </source>
</evidence>
<name>A0A7V6CDJ0_9BACT</name>
<dbReference type="CDD" id="cd16098">
    <property type="entry name" value="FliS"/>
    <property type="match status" value="1"/>
</dbReference>
<dbReference type="GO" id="GO:0071973">
    <property type="term" value="P:bacterial-type flagellum-dependent cell motility"/>
    <property type="evidence" value="ECO:0007669"/>
    <property type="project" value="TreeGrafter"/>
</dbReference>
<evidence type="ECO:0000256" key="1">
    <source>
        <dbReference type="ARBA" id="ARBA00004514"/>
    </source>
</evidence>
<dbReference type="PANTHER" id="PTHR34773">
    <property type="entry name" value="FLAGELLAR SECRETION CHAPERONE FLIS"/>
    <property type="match status" value="1"/>
</dbReference>
<dbReference type="NCBIfam" id="TIGR00208">
    <property type="entry name" value="fliS"/>
    <property type="match status" value="1"/>
</dbReference>
<comment type="subcellular location">
    <subcellularLocation>
        <location evidence="1 6">Cytoplasm</location>
        <location evidence="1 6">Cytosol</location>
    </subcellularLocation>
</comment>
<dbReference type="PIRSF" id="PIRSF039090">
    <property type="entry name" value="Flis"/>
    <property type="match status" value="1"/>
</dbReference>
<keyword evidence="3 6" id="KW-0963">Cytoplasm</keyword>
<keyword evidence="7" id="KW-0969">Cilium</keyword>
<dbReference type="InterPro" id="IPR036584">
    <property type="entry name" value="FliS_sf"/>
</dbReference>
<evidence type="ECO:0000256" key="4">
    <source>
        <dbReference type="ARBA" id="ARBA00022795"/>
    </source>
</evidence>
<keyword evidence="7" id="KW-0282">Flagellum</keyword>
<evidence type="ECO:0000313" key="7">
    <source>
        <dbReference type="EMBL" id="HHQ15765.1"/>
    </source>
</evidence>
<dbReference type="EMBL" id="DRWR01000053">
    <property type="protein sequence ID" value="HHQ15765.1"/>
    <property type="molecule type" value="Genomic_DNA"/>
</dbReference>
<dbReference type="SUPFAM" id="SSF101116">
    <property type="entry name" value="Flagellar export chaperone FliS"/>
    <property type="match status" value="1"/>
</dbReference>
<evidence type="ECO:0000256" key="6">
    <source>
        <dbReference type="PIRNR" id="PIRNR039090"/>
    </source>
</evidence>
<evidence type="ECO:0000256" key="2">
    <source>
        <dbReference type="ARBA" id="ARBA00008787"/>
    </source>
</evidence>
<protein>
    <recommendedName>
        <fullName evidence="6">Flagellar secretion chaperone FliS</fullName>
    </recommendedName>
</protein>
<keyword evidence="7" id="KW-0966">Cell projection</keyword>
<accession>A0A7V6CDJ0</accession>
<organism evidence="7">
    <name type="scientific">Thermodesulfobacterium geofontis</name>
    <dbReference type="NCBI Taxonomy" id="1295609"/>
    <lineage>
        <taxon>Bacteria</taxon>
        <taxon>Pseudomonadati</taxon>
        <taxon>Thermodesulfobacteriota</taxon>
        <taxon>Thermodesulfobacteria</taxon>
        <taxon>Thermodesulfobacteriales</taxon>
        <taxon>Thermodesulfobacteriaceae</taxon>
        <taxon>Thermodesulfobacterium</taxon>
    </lineage>
</organism>
<sequence>MYLQSYLENQVKNAHPLDHIIMLYNKAISCLKIAKKAIEEGLKNPENIEKKAKNLGKATEIIAYLQGSLNMEKGEEIAKNLNLIYDILISELVKANLENNTEIIAKSVETLENLKKAWEDVKTNLNEKL</sequence>